<sequence>MRIDAFKLKIIGIIFMVMDHVLAYIPGTPIWFGYFGRIVAPIFFYFIVEGFFYTRSRVKYATRLFGWAALMQLVSFALMKLFPGERMISNNIFLSLAFGVVLMGAIEWTKNNKTDKLKIILGIIGSVLATVGLLFTEASVYGIAMTLVFYFFRDKKNLMAFMYVVVSLLITIGLGGFRISYNALFLDDYQWMMVFAIIPILMYNGERGINNKFTKYLFYVFYPVHIWILYLINIFIFNGK</sequence>
<feature type="transmembrane region" description="Helical" evidence="1">
    <location>
        <begin position="158"/>
        <end position="177"/>
    </location>
</feature>
<evidence type="ECO:0000313" key="2">
    <source>
        <dbReference type="EMBL" id="KNF08250.1"/>
    </source>
</evidence>
<proteinExistence type="predicted"/>
<feature type="transmembrane region" description="Helical" evidence="1">
    <location>
        <begin position="31"/>
        <end position="52"/>
    </location>
</feature>
<dbReference type="AlphaFoldDB" id="A0A0L0WAA8"/>
<dbReference type="OrthoDB" id="9781069at2"/>
<gene>
    <name evidence="2" type="ORF">CLPU_8c00150</name>
</gene>
<evidence type="ECO:0000313" key="3">
    <source>
        <dbReference type="Proteomes" id="UP000037267"/>
    </source>
</evidence>
<feature type="transmembrane region" description="Helical" evidence="1">
    <location>
        <begin position="7"/>
        <end position="25"/>
    </location>
</feature>
<feature type="transmembrane region" description="Helical" evidence="1">
    <location>
        <begin position="217"/>
        <end position="237"/>
    </location>
</feature>
<dbReference type="EMBL" id="LGSS01000008">
    <property type="protein sequence ID" value="KNF08250.1"/>
    <property type="molecule type" value="Genomic_DNA"/>
</dbReference>
<feature type="transmembrane region" description="Helical" evidence="1">
    <location>
        <begin position="189"/>
        <end position="205"/>
    </location>
</feature>
<keyword evidence="1" id="KW-0812">Transmembrane</keyword>
<keyword evidence="1" id="KW-1133">Transmembrane helix</keyword>
<evidence type="ECO:0000256" key="1">
    <source>
        <dbReference type="SAM" id="Phobius"/>
    </source>
</evidence>
<name>A0A0L0WAA8_GOTPU</name>
<organism evidence="2 3">
    <name type="scientific">Gottschalkia purinilytica</name>
    <name type="common">Clostridium purinilyticum</name>
    <dbReference type="NCBI Taxonomy" id="1503"/>
    <lineage>
        <taxon>Bacteria</taxon>
        <taxon>Bacillati</taxon>
        <taxon>Bacillota</taxon>
        <taxon>Tissierellia</taxon>
        <taxon>Tissierellales</taxon>
        <taxon>Gottschalkiaceae</taxon>
        <taxon>Gottschalkia</taxon>
    </lineage>
</organism>
<comment type="caution">
    <text evidence="2">The sequence shown here is derived from an EMBL/GenBank/DDBJ whole genome shotgun (WGS) entry which is preliminary data.</text>
</comment>
<protein>
    <submittedName>
        <fullName evidence="2">TraX protein</fullName>
    </submittedName>
</protein>
<accession>A0A0L0WAA8</accession>
<feature type="transmembrane region" description="Helical" evidence="1">
    <location>
        <begin position="88"/>
        <end position="107"/>
    </location>
</feature>
<reference evidence="3" key="1">
    <citation type="submission" date="2015-07" db="EMBL/GenBank/DDBJ databases">
        <title>Draft genome sequence of the purine-degrading Gottschalkia purinilyticum DSM 1384 (formerly Clostridium purinilyticum).</title>
        <authorList>
            <person name="Poehlein A."/>
            <person name="Schiel-Bengelsdorf B."/>
            <person name="Bengelsdorf F.R."/>
            <person name="Daniel R."/>
            <person name="Duerre P."/>
        </authorList>
    </citation>
    <scope>NUCLEOTIDE SEQUENCE [LARGE SCALE GENOMIC DNA]</scope>
    <source>
        <strain evidence="3">DSM 1384</strain>
    </source>
</reference>
<dbReference type="RefSeq" id="WP_050355352.1">
    <property type="nucleotide sequence ID" value="NZ_LGSS01000008.1"/>
</dbReference>
<keyword evidence="1" id="KW-0472">Membrane</keyword>
<dbReference type="InterPro" id="IPR008875">
    <property type="entry name" value="TraX"/>
</dbReference>
<feature type="transmembrane region" description="Helical" evidence="1">
    <location>
        <begin position="119"/>
        <end position="152"/>
    </location>
</feature>
<dbReference type="Proteomes" id="UP000037267">
    <property type="component" value="Unassembled WGS sequence"/>
</dbReference>
<dbReference type="Pfam" id="PF05857">
    <property type="entry name" value="TraX"/>
    <property type="match status" value="1"/>
</dbReference>
<keyword evidence="3" id="KW-1185">Reference proteome</keyword>